<accession>A0ACB7UAS0</accession>
<evidence type="ECO:0000313" key="1">
    <source>
        <dbReference type="EMBL" id="KAH7657318.1"/>
    </source>
</evidence>
<dbReference type="EMBL" id="CM037027">
    <property type="protein sequence ID" value="KAH7657318.1"/>
    <property type="molecule type" value="Genomic_DNA"/>
</dbReference>
<comment type="caution">
    <text evidence="1">The sequence shown here is derived from an EMBL/GenBank/DDBJ whole genome shotgun (WGS) entry which is preliminary data.</text>
</comment>
<organism evidence="1 2">
    <name type="scientific">Dioscorea alata</name>
    <name type="common">Purple yam</name>
    <dbReference type="NCBI Taxonomy" id="55571"/>
    <lineage>
        <taxon>Eukaryota</taxon>
        <taxon>Viridiplantae</taxon>
        <taxon>Streptophyta</taxon>
        <taxon>Embryophyta</taxon>
        <taxon>Tracheophyta</taxon>
        <taxon>Spermatophyta</taxon>
        <taxon>Magnoliopsida</taxon>
        <taxon>Liliopsida</taxon>
        <taxon>Dioscoreales</taxon>
        <taxon>Dioscoreaceae</taxon>
        <taxon>Dioscorea</taxon>
    </lineage>
</organism>
<name>A0ACB7UAS0_DIOAL</name>
<proteinExistence type="predicted"/>
<protein>
    <submittedName>
        <fullName evidence="1">Copper chaperone domain-containing protein</fullName>
    </submittedName>
</protein>
<reference evidence="2" key="1">
    <citation type="journal article" date="2022" name="Nat. Commun.">
        <title>Chromosome evolution and the genetic basis of agronomically important traits in greater yam.</title>
        <authorList>
            <person name="Bredeson J.V."/>
            <person name="Lyons J.B."/>
            <person name="Oniyinde I.O."/>
            <person name="Okereke N.R."/>
            <person name="Kolade O."/>
            <person name="Nnabue I."/>
            <person name="Nwadili C.O."/>
            <person name="Hribova E."/>
            <person name="Parker M."/>
            <person name="Nwogha J."/>
            <person name="Shu S."/>
            <person name="Carlson J."/>
            <person name="Kariba R."/>
            <person name="Muthemba S."/>
            <person name="Knop K."/>
            <person name="Barton G.J."/>
            <person name="Sherwood A.V."/>
            <person name="Lopez-Montes A."/>
            <person name="Asiedu R."/>
            <person name="Jamnadass R."/>
            <person name="Muchugi A."/>
            <person name="Goodstein D."/>
            <person name="Egesi C.N."/>
            <person name="Featherston J."/>
            <person name="Asfaw A."/>
            <person name="Simpson G.G."/>
            <person name="Dolezel J."/>
            <person name="Hendre P.S."/>
            <person name="Van Deynze A."/>
            <person name="Kumar P.L."/>
            <person name="Obidiegwu J.E."/>
            <person name="Bhattacharjee R."/>
            <person name="Rokhsar D.S."/>
        </authorList>
    </citation>
    <scope>NUCLEOTIDE SEQUENCE [LARGE SCALE GENOMIC DNA]</scope>
    <source>
        <strain evidence="2">cv. TDa95/00328</strain>
    </source>
</reference>
<gene>
    <name evidence="1" type="ORF">IHE45_17G014800</name>
</gene>
<sequence length="136" mass="14952">MGRLISFERVLECFSSTTSCTSCLCLSSVEDEGEDGERMALMKIHAEQMAKLQDVDNGCKTLAFHLEPKTVVLRVLMHCGGCAKKVEKHISKMEGVSSCEVDLESNKVVVIGDITPFEVLNSVSKVKFAELWVSPP</sequence>
<keyword evidence="2" id="KW-1185">Reference proteome</keyword>
<dbReference type="Proteomes" id="UP000827976">
    <property type="component" value="Chromosome 17"/>
</dbReference>
<evidence type="ECO:0000313" key="2">
    <source>
        <dbReference type="Proteomes" id="UP000827976"/>
    </source>
</evidence>